<comment type="caution">
    <text evidence="2">The sequence shown here is derived from an EMBL/GenBank/DDBJ whole genome shotgun (WGS) entry which is preliminary data.</text>
</comment>
<protein>
    <submittedName>
        <fullName evidence="2">Uncharacterized protein</fullName>
    </submittedName>
</protein>
<dbReference type="AlphaFoldDB" id="A0A0R0AH05"/>
<dbReference type="EMBL" id="LLXU01000069">
    <property type="protein sequence ID" value="KRG44207.1"/>
    <property type="molecule type" value="Genomic_DNA"/>
</dbReference>
<evidence type="ECO:0000313" key="3">
    <source>
        <dbReference type="Proteomes" id="UP000051802"/>
    </source>
</evidence>
<organism evidence="2 3">
    <name type="scientific">Stenotrophomonas panacihumi</name>
    <dbReference type="NCBI Taxonomy" id="676599"/>
    <lineage>
        <taxon>Bacteria</taxon>
        <taxon>Pseudomonadati</taxon>
        <taxon>Pseudomonadota</taxon>
        <taxon>Gammaproteobacteria</taxon>
        <taxon>Lysobacterales</taxon>
        <taxon>Lysobacteraceae</taxon>
        <taxon>Stenotrophomonas</taxon>
    </lineage>
</organism>
<reference evidence="2 3" key="1">
    <citation type="submission" date="2015-10" db="EMBL/GenBank/DDBJ databases">
        <title>Genome sequencing and analysis of members of genus Stenotrophomonas.</title>
        <authorList>
            <person name="Patil P.P."/>
            <person name="Midha S."/>
            <person name="Patil P.B."/>
        </authorList>
    </citation>
    <scope>NUCLEOTIDE SEQUENCE [LARGE SCALE GENOMIC DNA]</scope>
    <source>
        <strain evidence="2 3">JCM 16536</strain>
    </source>
</reference>
<name>A0A0R0AH05_9GAMM</name>
<sequence>MAQADGWVNREGEAVPETESQATVKDFSAMLLLTPDRDWQEKWNTPADHAPHFNTAKEVGPGGELNVLILLANPQVDPKTGMTDVACDLEMHRPNGEGPLVQKDVPCFNVKLTTDPRNVYMTNTWMKYIEEPADPRGTWTVIVRVRDRLRDAEVPLRASFVVKGKMTRSRPSAADASQR</sequence>
<evidence type="ECO:0000313" key="2">
    <source>
        <dbReference type="EMBL" id="KRG44207.1"/>
    </source>
</evidence>
<evidence type="ECO:0000256" key="1">
    <source>
        <dbReference type="SAM" id="MobiDB-lite"/>
    </source>
</evidence>
<keyword evidence="3" id="KW-1185">Reference proteome</keyword>
<gene>
    <name evidence="2" type="ORF">ARC20_08710</name>
</gene>
<proteinExistence type="predicted"/>
<dbReference type="Proteomes" id="UP000051802">
    <property type="component" value="Unassembled WGS sequence"/>
</dbReference>
<accession>A0A0R0AH05</accession>
<feature type="region of interest" description="Disordered" evidence="1">
    <location>
        <begin position="1"/>
        <end position="20"/>
    </location>
</feature>